<feature type="domain" description="YchJ-like middle NTF2-like" evidence="1">
    <location>
        <begin position="27"/>
        <end position="83"/>
    </location>
</feature>
<protein>
    <submittedName>
        <fullName evidence="2">Zinc chelation protein SecC</fullName>
    </submittedName>
</protein>
<proteinExistence type="predicted"/>
<sequence length="213" mass="23719">MRCYCCSSKSFDECCEPFIKGDKHPSSAEQLMRSRFSAYAKAHYQYILETYTKEKQQGLSVEDLAQSAQGATWFALKVHPTLAASSVDNSVDSLVGNSVSSTEESSIDSSVHADAKVEAQTNAEAISKTNLKSISKPITKPNNAIVEFTAYYFENKSMYQLHETSNFSVEDGKWRYHDGVLHDDCGKIKYGRNLPCVCGSNKKFKQCCATKSR</sequence>
<evidence type="ECO:0000313" key="2">
    <source>
        <dbReference type="EMBL" id="KHT57391.1"/>
    </source>
</evidence>
<dbReference type="OrthoDB" id="21421at2"/>
<comment type="caution">
    <text evidence="2">The sequence shown here is derived from an EMBL/GenBank/DDBJ whole genome shotgun (WGS) entry which is preliminary data.</text>
</comment>
<accession>A0A0B3Y5P2</accession>
<name>A0A0B3Y5P2_9ALTE</name>
<organism evidence="2 3">
    <name type="scientific">Alteromonas marina</name>
    <dbReference type="NCBI Taxonomy" id="203795"/>
    <lineage>
        <taxon>Bacteria</taxon>
        <taxon>Pseudomonadati</taxon>
        <taxon>Pseudomonadota</taxon>
        <taxon>Gammaproteobacteria</taxon>
        <taxon>Alteromonadales</taxon>
        <taxon>Alteromonadaceae</taxon>
        <taxon>Alteromonas/Salinimonas group</taxon>
        <taxon>Alteromonas</taxon>
    </lineage>
</organism>
<reference evidence="2 3" key="1">
    <citation type="submission" date="2014-12" db="EMBL/GenBank/DDBJ databases">
        <title>Genome sequencing of Alteromonas marina AD001.</title>
        <authorList>
            <person name="Adrian T.G.S."/>
            <person name="Chan K.G."/>
        </authorList>
    </citation>
    <scope>NUCLEOTIDE SEQUENCE [LARGE SCALE GENOMIC DNA]</scope>
    <source>
        <strain evidence="2 3">AD001</strain>
    </source>
</reference>
<dbReference type="PANTHER" id="PTHR33747">
    <property type="entry name" value="UPF0225 PROTEIN SCO1677"/>
    <property type="match status" value="1"/>
</dbReference>
<dbReference type="RefSeq" id="WP_039216467.1">
    <property type="nucleotide sequence ID" value="NZ_JWLW01000003.1"/>
</dbReference>
<evidence type="ECO:0000313" key="3">
    <source>
        <dbReference type="Proteomes" id="UP000031197"/>
    </source>
</evidence>
<dbReference type="SUPFAM" id="SSF54427">
    <property type="entry name" value="NTF2-like"/>
    <property type="match status" value="2"/>
</dbReference>
<dbReference type="SUPFAM" id="SSF103642">
    <property type="entry name" value="Sec-C motif"/>
    <property type="match status" value="1"/>
</dbReference>
<keyword evidence="3" id="KW-1185">Reference proteome</keyword>
<dbReference type="PANTHER" id="PTHR33747:SF1">
    <property type="entry name" value="ADENYLATE CYCLASE-ASSOCIATED CAP C-TERMINAL DOMAIN-CONTAINING PROTEIN"/>
    <property type="match status" value="1"/>
</dbReference>
<feature type="domain" description="YchJ-like middle NTF2-like" evidence="1">
    <location>
        <begin position="111"/>
        <end position="179"/>
    </location>
</feature>
<dbReference type="Pfam" id="PF02810">
    <property type="entry name" value="SEC-C"/>
    <property type="match status" value="1"/>
</dbReference>
<gene>
    <name evidence="2" type="ORF">RJ41_01770</name>
</gene>
<dbReference type="InterPro" id="IPR004027">
    <property type="entry name" value="SEC_C_motif"/>
</dbReference>
<dbReference type="InterPro" id="IPR032710">
    <property type="entry name" value="NTF2-like_dom_sf"/>
</dbReference>
<dbReference type="EMBL" id="JWLW01000003">
    <property type="protein sequence ID" value="KHT57391.1"/>
    <property type="molecule type" value="Genomic_DNA"/>
</dbReference>
<dbReference type="Pfam" id="PF17775">
    <property type="entry name" value="YchJ_M-like"/>
    <property type="match status" value="2"/>
</dbReference>
<evidence type="ECO:0000259" key="1">
    <source>
        <dbReference type="Pfam" id="PF17775"/>
    </source>
</evidence>
<dbReference type="AlphaFoldDB" id="A0A0B3Y5P2"/>
<dbReference type="Proteomes" id="UP000031197">
    <property type="component" value="Unassembled WGS sequence"/>
</dbReference>
<dbReference type="Gene3D" id="3.10.450.50">
    <property type="match status" value="1"/>
</dbReference>
<dbReference type="InterPro" id="IPR048469">
    <property type="entry name" value="YchJ-like_M"/>
</dbReference>